<name>A0A7W2TU34_9GAMM</name>
<evidence type="ECO:0000313" key="2">
    <source>
        <dbReference type="Proteomes" id="UP000539350"/>
    </source>
</evidence>
<evidence type="ECO:0000313" key="1">
    <source>
        <dbReference type="EMBL" id="MBA6411976.1"/>
    </source>
</evidence>
<keyword evidence="2" id="KW-1185">Reference proteome</keyword>
<comment type="caution">
    <text evidence="1">The sequence shown here is derived from an EMBL/GenBank/DDBJ whole genome shotgun (WGS) entry which is preliminary data.</text>
</comment>
<dbReference type="RefSeq" id="WP_182168812.1">
    <property type="nucleotide sequence ID" value="NZ_JACFXU010000013.1"/>
</dbReference>
<dbReference type="Pfam" id="PF08907">
    <property type="entry name" value="DUF1853"/>
    <property type="match status" value="1"/>
</dbReference>
<dbReference type="Proteomes" id="UP000539350">
    <property type="component" value="Unassembled WGS sequence"/>
</dbReference>
<dbReference type="AlphaFoldDB" id="A0A7W2TU34"/>
<dbReference type="EMBL" id="JACFXU010000013">
    <property type="protein sequence ID" value="MBA6411976.1"/>
    <property type="molecule type" value="Genomic_DNA"/>
</dbReference>
<reference evidence="1 2" key="1">
    <citation type="submission" date="2020-07" db="EMBL/GenBank/DDBJ databases">
        <title>Halieaceae bacterium, F7430, whole genome shotgun sequencing project.</title>
        <authorList>
            <person name="Jiang S."/>
            <person name="Liu Z.W."/>
            <person name="Du Z.J."/>
        </authorList>
    </citation>
    <scope>NUCLEOTIDE SEQUENCE [LARGE SCALE GENOMIC DNA]</scope>
    <source>
        <strain evidence="1 2">F7430</strain>
    </source>
</reference>
<proteinExistence type="predicted"/>
<gene>
    <name evidence="1" type="ORF">H2508_02490</name>
</gene>
<protein>
    <submittedName>
        <fullName evidence="1">DUF1853 family protein</fullName>
    </submittedName>
</protein>
<dbReference type="InterPro" id="IPR015003">
    <property type="entry name" value="DUF1853"/>
</dbReference>
<organism evidence="1 2">
    <name type="scientific">Sediminihaliea albiluteola</name>
    <dbReference type="NCBI Taxonomy" id="2758564"/>
    <lineage>
        <taxon>Bacteria</taxon>
        <taxon>Pseudomonadati</taxon>
        <taxon>Pseudomonadota</taxon>
        <taxon>Gammaproteobacteria</taxon>
        <taxon>Cellvibrionales</taxon>
        <taxon>Halieaceae</taxon>
        <taxon>Sediminihaliea</taxon>
    </lineage>
</organism>
<accession>A0A7W2TU34</accession>
<sequence length="313" mass="36432">MKASLSVCMTPQHYRQQAVRDLAWACFSPPIVLNQRPTAASREVVNTQFQLSAERLSWLQALDKQPDELLAFLAAAPSRRLGLYFERLWHFFLGQDPLIDLVANNLPVYNEKRTIGEFDCLYYCHQRRQHVHLELAVKFYLSYGSLAPNKTTSHSYQWLGPNNRDRLDIKTERLMQHQIRLSERPQAKALLRELGIDSLLREVDIKGYLFQSASSPLPPPEDFNPQRQLCRWYRCCDLPTALDANTLYIELERLRWLSPAVAQATDTKLSRKALVDTLQAHFSEQQRPRLIAELDPEGREQRRFFVVNADWPN</sequence>